<dbReference type="Proteomes" id="UP000504637">
    <property type="component" value="Unplaced"/>
</dbReference>
<feature type="binding site" evidence="5">
    <location>
        <position position="78"/>
    </location>
    <ligand>
        <name>Zn(2+)</name>
        <dbReference type="ChEBI" id="CHEBI:29105"/>
        <label>1</label>
    </ligand>
</feature>
<gene>
    <name evidence="8" type="ORF">K489DRAFT_297582</name>
</gene>
<dbReference type="PROSITE" id="PS00126">
    <property type="entry name" value="PDEASE_I_1"/>
    <property type="match status" value="1"/>
</dbReference>
<dbReference type="CDD" id="cd00077">
    <property type="entry name" value="HDc"/>
    <property type="match status" value="1"/>
</dbReference>
<dbReference type="InterPro" id="IPR023174">
    <property type="entry name" value="PDEase_CS"/>
</dbReference>
<feature type="binding site" evidence="5">
    <location>
        <position position="78"/>
    </location>
    <ligand>
        <name>Zn(2+)</name>
        <dbReference type="ChEBI" id="CHEBI:29105"/>
        <label>2</label>
    </ligand>
</feature>
<evidence type="ECO:0000256" key="4">
    <source>
        <dbReference type="PIRSR" id="PIRSR623088-2"/>
    </source>
</evidence>
<dbReference type="SUPFAM" id="SSF109604">
    <property type="entry name" value="HD-domain/PDEase-like"/>
    <property type="match status" value="1"/>
</dbReference>
<evidence type="ECO:0000313" key="8">
    <source>
        <dbReference type="RefSeq" id="XP_033464997.1"/>
    </source>
</evidence>
<feature type="domain" description="PDEase" evidence="6">
    <location>
        <begin position="1"/>
        <end position="290"/>
    </location>
</feature>
<dbReference type="AlphaFoldDB" id="A0A6J3MJ71"/>
<reference evidence="8" key="2">
    <citation type="submission" date="2020-04" db="EMBL/GenBank/DDBJ databases">
        <authorList>
            <consortium name="NCBI Genome Project"/>
        </authorList>
    </citation>
    <scope>NUCLEOTIDE SEQUENCE</scope>
    <source>
        <strain evidence="8">CBS 342.82</strain>
    </source>
</reference>
<evidence type="ECO:0000259" key="6">
    <source>
        <dbReference type="PROSITE" id="PS51845"/>
    </source>
</evidence>
<feature type="binding site" evidence="5">
    <location>
        <position position="77"/>
    </location>
    <ligand>
        <name>Zn(2+)</name>
        <dbReference type="ChEBI" id="CHEBI:29105"/>
        <label>1</label>
    </ligand>
</feature>
<feature type="binding site" evidence="4">
    <location>
        <position position="78"/>
    </location>
    <ligand>
        <name>AMP</name>
        <dbReference type="ChEBI" id="CHEBI:456215"/>
    </ligand>
</feature>
<keyword evidence="2" id="KW-0378">Hydrolase</keyword>
<dbReference type="GO" id="GO:0007165">
    <property type="term" value="P:signal transduction"/>
    <property type="evidence" value="ECO:0007669"/>
    <property type="project" value="InterPro"/>
</dbReference>
<dbReference type="InterPro" id="IPR003607">
    <property type="entry name" value="HD/PDEase_dom"/>
</dbReference>
<dbReference type="PRINTS" id="PR00387">
    <property type="entry name" value="PDIESTERASE1"/>
</dbReference>
<feature type="non-terminal residue" evidence="8">
    <location>
        <position position="290"/>
    </location>
</feature>
<feature type="binding site" evidence="4">
    <location>
        <position position="247"/>
    </location>
    <ligand>
        <name>AMP</name>
        <dbReference type="ChEBI" id="CHEBI:456215"/>
    </ligand>
</feature>
<proteinExistence type="predicted"/>
<feature type="binding site" evidence="4">
    <location>
        <position position="192"/>
    </location>
    <ligand>
        <name>AMP</name>
        <dbReference type="ChEBI" id="CHEBI:456215"/>
    </ligand>
</feature>
<dbReference type="GeneID" id="54358134"/>
<dbReference type="PROSITE" id="PS51845">
    <property type="entry name" value="PDEASE_I_2"/>
    <property type="match status" value="1"/>
</dbReference>
<dbReference type="InterPro" id="IPR023088">
    <property type="entry name" value="PDEase"/>
</dbReference>
<reference evidence="8" key="1">
    <citation type="submission" date="2020-01" db="EMBL/GenBank/DDBJ databases">
        <authorList>
            <consortium name="DOE Joint Genome Institute"/>
            <person name="Haridas S."/>
            <person name="Albert R."/>
            <person name="Binder M."/>
            <person name="Bloem J."/>
            <person name="Labutti K."/>
            <person name="Salamov A."/>
            <person name="Andreopoulos B."/>
            <person name="Baker S.E."/>
            <person name="Barry K."/>
            <person name="Bills G."/>
            <person name="Bluhm B.H."/>
            <person name="Cannon C."/>
            <person name="Castanera R."/>
            <person name="Culley D.E."/>
            <person name="Daum C."/>
            <person name="Ezra D."/>
            <person name="Gonzalez J.B."/>
            <person name="Henrissat B."/>
            <person name="Kuo A."/>
            <person name="Liang C."/>
            <person name="Lipzen A."/>
            <person name="Lutzoni F."/>
            <person name="Magnuson J."/>
            <person name="Mondo S."/>
            <person name="Nolan M."/>
            <person name="Ohm R."/>
            <person name="Pangilinan J."/>
            <person name="Park H.-J."/>
            <person name="Ramirez L."/>
            <person name="Alfaro M."/>
            <person name="Sun H."/>
            <person name="Tritt A."/>
            <person name="Yoshinaga Y."/>
            <person name="Zwiers L.-H."/>
            <person name="Turgeon B.G."/>
            <person name="Goodwin S.B."/>
            <person name="Spatafora J.W."/>
            <person name="Crous P.W."/>
            <person name="Grigoriev I.V."/>
        </authorList>
    </citation>
    <scope>NUCLEOTIDE SEQUENCE</scope>
    <source>
        <strain evidence="8">CBS 342.82</strain>
    </source>
</reference>
<evidence type="ECO:0000256" key="1">
    <source>
        <dbReference type="ARBA" id="ARBA00022723"/>
    </source>
</evidence>
<dbReference type="Gene3D" id="1.10.1300.10">
    <property type="entry name" value="3'5'-cyclic nucleotide phosphodiesterase, catalytic domain"/>
    <property type="match status" value="1"/>
</dbReference>
<evidence type="ECO:0000256" key="5">
    <source>
        <dbReference type="PIRSR" id="PIRSR623088-3"/>
    </source>
</evidence>
<protein>
    <submittedName>
        <fullName evidence="8">HD-domain/PDEase-like protein</fullName>
    </submittedName>
</protein>
<evidence type="ECO:0000256" key="2">
    <source>
        <dbReference type="ARBA" id="ARBA00022801"/>
    </source>
</evidence>
<feature type="binding site" evidence="4">
    <location>
        <begin position="20"/>
        <end position="24"/>
    </location>
    <ligand>
        <name>AMP</name>
        <dbReference type="ChEBI" id="CHEBI:456215"/>
    </ligand>
</feature>
<dbReference type="InterPro" id="IPR036971">
    <property type="entry name" value="PDEase_catalytic_dom_sf"/>
</dbReference>
<accession>A0A6J3MJ71</accession>
<feature type="binding site" evidence="5">
    <location>
        <position position="192"/>
    </location>
    <ligand>
        <name>Zn(2+)</name>
        <dbReference type="ChEBI" id="CHEBI:29105"/>
        <label>1</label>
    </ligand>
</feature>
<evidence type="ECO:0000313" key="7">
    <source>
        <dbReference type="Proteomes" id="UP000504637"/>
    </source>
</evidence>
<dbReference type="Pfam" id="PF00233">
    <property type="entry name" value="PDEase_I"/>
    <property type="match status" value="1"/>
</dbReference>
<dbReference type="InterPro" id="IPR002073">
    <property type="entry name" value="PDEase_catalytic_dom"/>
</dbReference>
<dbReference type="RefSeq" id="XP_033464997.1">
    <property type="nucleotide sequence ID" value="XM_033600334.1"/>
</dbReference>
<dbReference type="SMART" id="SM00471">
    <property type="entry name" value="HDc"/>
    <property type="match status" value="1"/>
</dbReference>
<name>A0A6J3MJ71_9PEZI</name>
<dbReference type="PANTHER" id="PTHR11347">
    <property type="entry name" value="CYCLIC NUCLEOTIDE PHOSPHODIESTERASE"/>
    <property type="match status" value="1"/>
</dbReference>
<feature type="active site" description="Proton donor" evidence="3">
    <location>
        <position position="20"/>
    </location>
</feature>
<sequence>MTFMLATRRQYGHEKNVFYHNWRHAVDVTQSLYCFLCDVHLCPPLGGRPISKKEMNALERLFTPLDALILLVSAIGHDVGHPGVNNAFLVASNHHLAQMYNDRSVLENYHGAAYSQLLRRHWSSLSQVPHFRTTMISTILATDMQRHFEYMGQLSDLKRKVSEADEELSNWNDKDKDHAKEVAMALLIKAADISNVARPFDISAHWALVLMNEFANQGQLESELQIPTCLFGGPPNTEDRVAAAQSQKGFMDVFGFPLFRGLCDVMPNVSCTLPELEKNRAIWEQRISEE</sequence>
<keyword evidence="7" id="KW-1185">Reference proteome</keyword>
<dbReference type="OrthoDB" id="546632at2759"/>
<dbReference type="GO" id="GO:0004114">
    <property type="term" value="F:3',5'-cyclic-nucleotide phosphodiesterase activity"/>
    <property type="evidence" value="ECO:0007669"/>
    <property type="project" value="InterPro"/>
</dbReference>
<organism evidence="8">
    <name type="scientific">Dissoconium aciculare CBS 342.82</name>
    <dbReference type="NCBI Taxonomy" id="1314786"/>
    <lineage>
        <taxon>Eukaryota</taxon>
        <taxon>Fungi</taxon>
        <taxon>Dikarya</taxon>
        <taxon>Ascomycota</taxon>
        <taxon>Pezizomycotina</taxon>
        <taxon>Dothideomycetes</taxon>
        <taxon>Dothideomycetidae</taxon>
        <taxon>Mycosphaerellales</taxon>
        <taxon>Dissoconiaceae</taxon>
        <taxon>Dissoconium</taxon>
    </lineage>
</organism>
<dbReference type="GO" id="GO:0046872">
    <property type="term" value="F:metal ion binding"/>
    <property type="evidence" value="ECO:0007669"/>
    <property type="project" value="UniProtKB-KW"/>
</dbReference>
<evidence type="ECO:0000256" key="3">
    <source>
        <dbReference type="PIRSR" id="PIRSR623088-1"/>
    </source>
</evidence>
<keyword evidence="1 5" id="KW-0479">Metal-binding</keyword>
<reference evidence="8" key="3">
    <citation type="submission" date="2025-08" db="UniProtKB">
        <authorList>
            <consortium name="RefSeq"/>
        </authorList>
    </citation>
    <scope>IDENTIFICATION</scope>
    <source>
        <strain evidence="8">CBS 342.82</strain>
    </source>
</reference>
<feature type="binding site" evidence="5">
    <location>
        <position position="24"/>
    </location>
    <ligand>
        <name>Zn(2+)</name>
        <dbReference type="ChEBI" id="CHEBI:29105"/>
        <label>1</label>
    </ligand>
</feature>